<feature type="transmembrane region" description="Helical" evidence="4">
    <location>
        <begin position="6"/>
        <end position="23"/>
    </location>
</feature>
<evidence type="ECO:0000259" key="5">
    <source>
        <dbReference type="PROSITE" id="PS01124"/>
    </source>
</evidence>
<feature type="transmembrane region" description="Helical" evidence="4">
    <location>
        <begin position="58"/>
        <end position="76"/>
    </location>
</feature>
<evidence type="ECO:0000256" key="1">
    <source>
        <dbReference type="ARBA" id="ARBA00023015"/>
    </source>
</evidence>
<evidence type="ECO:0000256" key="4">
    <source>
        <dbReference type="SAM" id="Phobius"/>
    </source>
</evidence>
<evidence type="ECO:0000256" key="3">
    <source>
        <dbReference type="ARBA" id="ARBA00023163"/>
    </source>
</evidence>
<dbReference type="SMART" id="SM00342">
    <property type="entry name" value="HTH_ARAC"/>
    <property type="match status" value="1"/>
</dbReference>
<dbReference type="Gene3D" id="1.10.10.60">
    <property type="entry name" value="Homeodomain-like"/>
    <property type="match status" value="1"/>
</dbReference>
<dbReference type="InterPro" id="IPR009057">
    <property type="entry name" value="Homeodomain-like_sf"/>
</dbReference>
<feature type="transmembrane region" description="Helical" evidence="4">
    <location>
        <begin position="30"/>
        <end position="52"/>
    </location>
</feature>
<dbReference type="RefSeq" id="WP_064782332.1">
    <property type="nucleotide sequence ID" value="NZ_JPVZ01000012.1"/>
</dbReference>
<dbReference type="PANTHER" id="PTHR43280">
    <property type="entry name" value="ARAC-FAMILY TRANSCRIPTIONAL REGULATOR"/>
    <property type="match status" value="1"/>
</dbReference>
<name>A0A853KUS2_9PROT</name>
<dbReference type="PROSITE" id="PS01124">
    <property type="entry name" value="HTH_ARAC_FAMILY_2"/>
    <property type="match status" value="1"/>
</dbReference>
<dbReference type="GO" id="GO:0043565">
    <property type="term" value="F:sequence-specific DNA binding"/>
    <property type="evidence" value="ECO:0007669"/>
    <property type="project" value="InterPro"/>
</dbReference>
<dbReference type="Proteomes" id="UP000094009">
    <property type="component" value="Unassembled WGS sequence"/>
</dbReference>
<keyword evidence="1" id="KW-0805">Transcription regulation</keyword>
<dbReference type="SUPFAM" id="SSF46689">
    <property type="entry name" value="Homeodomain-like"/>
    <property type="match status" value="1"/>
</dbReference>
<feature type="transmembrane region" description="Helical" evidence="4">
    <location>
        <begin position="97"/>
        <end position="128"/>
    </location>
</feature>
<evidence type="ECO:0000313" key="7">
    <source>
        <dbReference type="Proteomes" id="UP000094009"/>
    </source>
</evidence>
<evidence type="ECO:0000313" key="6">
    <source>
        <dbReference type="EMBL" id="OAZ07946.1"/>
    </source>
</evidence>
<comment type="caution">
    <text evidence="6">The sequence shown here is derived from an EMBL/GenBank/DDBJ whole genome shotgun (WGS) entry which is preliminary data.</text>
</comment>
<dbReference type="EMBL" id="JPVZ01000012">
    <property type="protein sequence ID" value="OAZ07946.1"/>
    <property type="molecule type" value="Genomic_DNA"/>
</dbReference>
<keyword evidence="2" id="KW-0238">DNA-binding</keyword>
<gene>
    <name evidence="6" type="ORF">TH4_19275</name>
</gene>
<dbReference type="InterPro" id="IPR018060">
    <property type="entry name" value="HTH_AraC"/>
</dbReference>
<feature type="transmembrane region" description="Helical" evidence="4">
    <location>
        <begin position="148"/>
        <end position="169"/>
    </location>
</feature>
<keyword evidence="3" id="KW-0804">Transcription</keyword>
<keyword evidence="4" id="KW-0812">Transmembrane</keyword>
<feature type="transmembrane region" description="Helical" evidence="4">
    <location>
        <begin position="181"/>
        <end position="199"/>
    </location>
</feature>
<evidence type="ECO:0000256" key="2">
    <source>
        <dbReference type="ARBA" id="ARBA00023125"/>
    </source>
</evidence>
<keyword evidence="4" id="KW-1133">Transmembrane helix</keyword>
<organism evidence="6 7">
    <name type="scientific">Thalassospira tepidiphila MCCC 1A03514</name>
    <dbReference type="NCBI Taxonomy" id="1177930"/>
    <lineage>
        <taxon>Bacteria</taxon>
        <taxon>Pseudomonadati</taxon>
        <taxon>Pseudomonadota</taxon>
        <taxon>Alphaproteobacteria</taxon>
        <taxon>Rhodospirillales</taxon>
        <taxon>Thalassospiraceae</taxon>
        <taxon>Thalassospira</taxon>
    </lineage>
</organism>
<dbReference type="AlphaFoldDB" id="A0A853KUS2"/>
<dbReference type="Pfam" id="PF12833">
    <property type="entry name" value="HTH_18"/>
    <property type="match status" value="1"/>
</dbReference>
<reference evidence="6 7" key="1">
    <citation type="submission" date="2014-07" db="EMBL/GenBank/DDBJ databases">
        <title>Draft genome sequence of Thalassospira tepidiphila 1-1B.</title>
        <authorList>
            <person name="Lai Q."/>
            <person name="Shao Z."/>
        </authorList>
    </citation>
    <scope>NUCLEOTIDE SEQUENCE [LARGE SCALE GENOMIC DNA]</scope>
    <source>
        <strain evidence="6 7">MCCC 1A03514</strain>
    </source>
</reference>
<sequence>MLVLPVPMIVALVLGFLFVRALVGQKTPKMLMALLLAAAAQSFLVGLVQYYGIDGLRWLQPITASAIPVMAWMAFVEASLRARLQRGDLLHFSMPALVAFCVFFLPVVIDAVLCSLFVGYGSAILVMLRRQRGDFAHMRLTSGQIPTLVWRFIAIALIISAISDLLILLAKIDGNDEIAGVVLSVTSSIALLTIGFLSLSPDIAIDVALKDPVDDSQAVLSSEQCQAIMNELNALQTQERLYLDPDLTLARISRRMGRPLKQISMAINTTTGENVSRYINKYRIDHACRMLDAGENVTNTMLESGFNTKSNFNREFLRITGKTPSQWQQKTIISREI</sequence>
<proteinExistence type="predicted"/>
<keyword evidence="4" id="KW-0472">Membrane</keyword>
<dbReference type="GO" id="GO:0003700">
    <property type="term" value="F:DNA-binding transcription factor activity"/>
    <property type="evidence" value="ECO:0007669"/>
    <property type="project" value="InterPro"/>
</dbReference>
<feature type="domain" description="HTH araC/xylS-type" evidence="5">
    <location>
        <begin position="232"/>
        <end position="330"/>
    </location>
</feature>
<accession>A0A853KUS2</accession>
<protein>
    <submittedName>
        <fullName evidence="6">AraC family transcriptional regulator</fullName>
    </submittedName>
</protein>
<dbReference type="PANTHER" id="PTHR43280:SF29">
    <property type="entry name" value="ARAC-FAMILY TRANSCRIPTIONAL REGULATOR"/>
    <property type="match status" value="1"/>
</dbReference>